<keyword evidence="2" id="KW-1185">Reference proteome</keyword>
<name>A0ABN9XE03_9DINO</name>
<proteinExistence type="predicted"/>
<comment type="caution">
    <text evidence="1">The sequence shown here is derived from an EMBL/GenBank/DDBJ whole genome shotgun (WGS) entry which is preliminary data.</text>
</comment>
<evidence type="ECO:0000313" key="1">
    <source>
        <dbReference type="EMBL" id="CAK0897231.1"/>
    </source>
</evidence>
<gene>
    <name evidence="1" type="ORF">PCOR1329_LOCUS75477</name>
</gene>
<accession>A0ABN9XE03</accession>
<dbReference type="EMBL" id="CAUYUJ010020299">
    <property type="protein sequence ID" value="CAK0897231.1"/>
    <property type="molecule type" value="Genomic_DNA"/>
</dbReference>
<protein>
    <recommendedName>
        <fullName evidence="3">SCP domain-containing protein</fullName>
    </recommendedName>
</protein>
<dbReference type="Proteomes" id="UP001189429">
    <property type="component" value="Unassembled WGS sequence"/>
</dbReference>
<sequence length="120" mass="12454">MAPGSDPAEEPSTGPRRVALLPSGPACASLRVACSRHTGSSTAVPVGFFAVRPSAALLRAAELWAENLTFSGETGWGGLGFLPSLDKFVGAECGQGYFHALFYKQGAPSVRRAFRAAGVE</sequence>
<feature type="non-terminal residue" evidence="1">
    <location>
        <position position="120"/>
    </location>
</feature>
<evidence type="ECO:0000313" key="2">
    <source>
        <dbReference type="Proteomes" id="UP001189429"/>
    </source>
</evidence>
<reference evidence="1" key="1">
    <citation type="submission" date="2023-10" db="EMBL/GenBank/DDBJ databases">
        <authorList>
            <person name="Chen Y."/>
            <person name="Shah S."/>
            <person name="Dougan E. K."/>
            <person name="Thang M."/>
            <person name="Chan C."/>
        </authorList>
    </citation>
    <scope>NUCLEOTIDE SEQUENCE [LARGE SCALE GENOMIC DNA]</scope>
</reference>
<organism evidence="1 2">
    <name type="scientific">Prorocentrum cordatum</name>
    <dbReference type="NCBI Taxonomy" id="2364126"/>
    <lineage>
        <taxon>Eukaryota</taxon>
        <taxon>Sar</taxon>
        <taxon>Alveolata</taxon>
        <taxon>Dinophyceae</taxon>
        <taxon>Prorocentrales</taxon>
        <taxon>Prorocentraceae</taxon>
        <taxon>Prorocentrum</taxon>
    </lineage>
</organism>
<evidence type="ECO:0008006" key="3">
    <source>
        <dbReference type="Google" id="ProtNLM"/>
    </source>
</evidence>